<keyword evidence="5" id="KW-0288">FMN</keyword>
<evidence type="ECO:0000256" key="9">
    <source>
        <dbReference type="ARBA" id="ARBA00023014"/>
    </source>
</evidence>
<dbReference type="InterPro" id="IPR013785">
    <property type="entry name" value="Aldolase_TIM"/>
</dbReference>
<sequence>MKLFESGSIGNLKLKNRVVMAPMGIDYIDDDFGFSEQAINYYVARAEGGTGLIITGATLVSDEFEKPQSSFLLDDENKIERIKKLTDKVHNCGSKLCIQLSLGVGKIGYIGENNPYFSKDEINKLLDAFEKSAYLAKKAGVDAIEIHGYGGYLIDQFHSSLWNSRNDEYGGSFEGRMKIGKEIIQRIKKACGEGYPIIYKFTPVHLIDGGREIEEGIKMAKYLEEAGATALHVDIGCHACWQNAIPTIYQEAALHEKYIRIIKESVNIPIVGHGKLGYPEVAERILKDETADFIAIGHYSLADPEWANKVKENRTEDIVPCIGCNECMFSILSGEPVSCGVNPLCGREGEKIKEADNKKSVLIIGAGPGGVETAITAAKRGHNVTIWEKGSKIGGNLIPASSPDFKGDLKRLIKYYDTQIDKLKINVVLNKDVSKNDILAEKPDVLVISTGSKAIVPKIPGIDEENVYLATDILVDDIGVGENIVIAGGGFVGCETAIHLARKGRTVTIVEMKDSILSEPMAFNNLLALKSMLISNEINVMSSTKLTEVKEDRVIVTNSNGDIEELKCDSLVLALGFKALEDIEGEVKSVIKDVRIIGDALSPRRIKHAVAEGFEVAIRI</sequence>
<evidence type="ECO:0000256" key="3">
    <source>
        <dbReference type="ARBA" id="ARBA00011048"/>
    </source>
</evidence>
<dbReference type="CDD" id="cd02803">
    <property type="entry name" value="OYE_like_FMN_family"/>
    <property type="match status" value="1"/>
</dbReference>
<dbReference type="Pfam" id="PF00724">
    <property type="entry name" value="Oxidored_FMN"/>
    <property type="match status" value="1"/>
</dbReference>
<dbReference type="PRINTS" id="PR00469">
    <property type="entry name" value="PNDRDTASEII"/>
</dbReference>
<keyword evidence="8" id="KW-0408">Iron</keyword>
<dbReference type="InterPro" id="IPR001155">
    <property type="entry name" value="OxRdtase_FMN_N"/>
</dbReference>
<evidence type="ECO:0000259" key="11">
    <source>
        <dbReference type="Pfam" id="PF07992"/>
    </source>
</evidence>
<accession>A0A6N3D2K0</accession>
<evidence type="ECO:0000256" key="1">
    <source>
        <dbReference type="ARBA" id="ARBA00001917"/>
    </source>
</evidence>
<dbReference type="GO" id="GO:0010181">
    <property type="term" value="F:FMN binding"/>
    <property type="evidence" value="ECO:0007669"/>
    <property type="project" value="InterPro"/>
</dbReference>
<comment type="similarity">
    <text evidence="3">In the N-terminal section; belongs to the NADH:flavin oxidoreductase/NADH oxidase family.</text>
</comment>
<evidence type="ECO:0000256" key="8">
    <source>
        <dbReference type="ARBA" id="ARBA00023004"/>
    </source>
</evidence>
<evidence type="ECO:0000256" key="2">
    <source>
        <dbReference type="ARBA" id="ARBA00001966"/>
    </source>
</evidence>
<evidence type="ECO:0000256" key="4">
    <source>
        <dbReference type="ARBA" id="ARBA00022630"/>
    </source>
</evidence>
<dbReference type="SUPFAM" id="SSF51905">
    <property type="entry name" value="FAD/NAD(P)-binding domain"/>
    <property type="match status" value="1"/>
</dbReference>
<evidence type="ECO:0000256" key="7">
    <source>
        <dbReference type="ARBA" id="ARBA00023002"/>
    </source>
</evidence>
<comment type="cofactor">
    <cofactor evidence="1">
        <name>FMN</name>
        <dbReference type="ChEBI" id="CHEBI:58210"/>
    </cofactor>
</comment>
<name>A0A6N3D2K0_9CLOT</name>
<dbReference type="Gene3D" id="3.20.20.70">
    <property type="entry name" value="Aldolase class I"/>
    <property type="match status" value="1"/>
</dbReference>
<gene>
    <name evidence="12" type="primary">fldZ</name>
    <name evidence="12" type="ORF">CTLFYP3_01780</name>
</gene>
<proteinExistence type="inferred from homology"/>
<dbReference type="GO" id="GO:0047540">
    <property type="term" value="F:2-enoate reductase activity"/>
    <property type="evidence" value="ECO:0007669"/>
    <property type="project" value="UniProtKB-EC"/>
</dbReference>
<dbReference type="InterPro" id="IPR023753">
    <property type="entry name" value="FAD/NAD-binding_dom"/>
</dbReference>
<evidence type="ECO:0000313" key="12">
    <source>
        <dbReference type="EMBL" id="VYU21588.1"/>
    </source>
</evidence>
<keyword evidence="7 12" id="KW-0560">Oxidoreductase</keyword>
<keyword evidence="4" id="KW-0285">Flavoprotein</keyword>
<feature type="domain" description="FAD/NAD(P)-binding" evidence="11">
    <location>
        <begin position="360"/>
        <end position="583"/>
    </location>
</feature>
<reference evidence="12" key="1">
    <citation type="submission" date="2019-11" db="EMBL/GenBank/DDBJ databases">
        <authorList>
            <person name="Feng L."/>
        </authorList>
    </citation>
    <scope>NUCLEOTIDE SEQUENCE</scope>
    <source>
        <strain evidence="12">CTertiumLFYP3</strain>
    </source>
</reference>
<dbReference type="Gene3D" id="3.50.50.60">
    <property type="entry name" value="FAD/NAD(P)-binding domain"/>
    <property type="match status" value="1"/>
</dbReference>
<dbReference type="Pfam" id="PF07992">
    <property type="entry name" value="Pyr_redox_2"/>
    <property type="match status" value="1"/>
</dbReference>
<dbReference type="PANTHER" id="PTHR42917">
    <property type="entry name" value="2,4-DIENOYL-COA REDUCTASE"/>
    <property type="match status" value="1"/>
</dbReference>
<evidence type="ECO:0000256" key="5">
    <source>
        <dbReference type="ARBA" id="ARBA00022643"/>
    </source>
</evidence>
<comment type="cofactor">
    <cofactor evidence="2">
        <name>[4Fe-4S] cluster</name>
        <dbReference type="ChEBI" id="CHEBI:49883"/>
    </cofactor>
</comment>
<protein>
    <submittedName>
        <fullName evidence="12">2-enoate reductase FldZ</fullName>
        <ecNumber evidence="12">1.3.1.31</ecNumber>
    </submittedName>
</protein>
<dbReference type="PRINTS" id="PR00368">
    <property type="entry name" value="FADPNR"/>
</dbReference>
<dbReference type="GO" id="GO:0046872">
    <property type="term" value="F:metal ion binding"/>
    <property type="evidence" value="ECO:0007669"/>
    <property type="project" value="UniProtKB-KW"/>
</dbReference>
<dbReference type="AlphaFoldDB" id="A0A6N3D2K0"/>
<feature type="domain" description="NADH:flavin oxidoreductase/NADH oxidase N-terminal" evidence="10">
    <location>
        <begin position="2"/>
        <end position="316"/>
    </location>
</feature>
<keyword evidence="9" id="KW-0411">Iron-sulfur</keyword>
<dbReference type="RefSeq" id="WP_156626247.1">
    <property type="nucleotide sequence ID" value="NZ_CACRTO010000018.1"/>
</dbReference>
<dbReference type="Gene3D" id="3.40.50.720">
    <property type="entry name" value="NAD(P)-binding Rossmann-like Domain"/>
    <property type="match status" value="1"/>
</dbReference>
<dbReference type="InterPro" id="IPR036188">
    <property type="entry name" value="FAD/NAD-bd_sf"/>
</dbReference>
<dbReference type="InterPro" id="IPR051793">
    <property type="entry name" value="NADH:flavin_oxidoreductase"/>
</dbReference>
<dbReference type="GO" id="GO:0051536">
    <property type="term" value="F:iron-sulfur cluster binding"/>
    <property type="evidence" value="ECO:0007669"/>
    <property type="project" value="UniProtKB-KW"/>
</dbReference>
<keyword evidence="6" id="KW-0479">Metal-binding</keyword>
<evidence type="ECO:0000256" key="6">
    <source>
        <dbReference type="ARBA" id="ARBA00022723"/>
    </source>
</evidence>
<dbReference type="EMBL" id="CACRTO010000018">
    <property type="protein sequence ID" value="VYU21588.1"/>
    <property type="molecule type" value="Genomic_DNA"/>
</dbReference>
<dbReference type="PANTHER" id="PTHR42917:SF2">
    <property type="entry name" value="2,4-DIENOYL-COA REDUCTASE [(2E)-ENOYL-COA-PRODUCING]"/>
    <property type="match status" value="1"/>
</dbReference>
<evidence type="ECO:0000259" key="10">
    <source>
        <dbReference type="Pfam" id="PF00724"/>
    </source>
</evidence>
<dbReference type="SUPFAM" id="SSF51395">
    <property type="entry name" value="FMN-linked oxidoreductases"/>
    <property type="match status" value="1"/>
</dbReference>
<dbReference type="EC" id="1.3.1.31" evidence="12"/>
<organism evidence="12">
    <name type="scientific">Clostridium tertium</name>
    <dbReference type="NCBI Taxonomy" id="1559"/>
    <lineage>
        <taxon>Bacteria</taxon>
        <taxon>Bacillati</taxon>
        <taxon>Bacillota</taxon>
        <taxon>Clostridia</taxon>
        <taxon>Eubacteriales</taxon>
        <taxon>Clostridiaceae</taxon>
        <taxon>Clostridium</taxon>
    </lineage>
</organism>